<evidence type="ECO:0000256" key="5">
    <source>
        <dbReference type="SAM" id="MobiDB-lite"/>
    </source>
</evidence>
<proteinExistence type="predicted"/>
<evidence type="ECO:0000256" key="1">
    <source>
        <dbReference type="ARBA" id="ARBA00022679"/>
    </source>
</evidence>
<dbReference type="PANTHER" id="PTHR44329">
    <property type="entry name" value="SERINE/THREONINE-PROTEIN KINASE TNNI3K-RELATED"/>
    <property type="match status" value="1"/>
</dbReference>
<dbReference type="STRING" id="1202772.A0A1V9YGQ0"/>
<evidence type="ECO:0000256" key="2">
    <source>
        <dbReference type="ARBA" id="ARBA00022741"/>
    </source>
</evidence>
<dbReference type="InterPro" id="IPR051681">
    <property type="entry name" value="Ser/Thr_Kinases-Pseudokinases"/>
</dbReference>
<protein>
    <submittedName>
        <fullName evidence="7">Protein kinase</fullName>
    </submittedName>
</protein>
<dbReference type="GO" id="GO:0004674">
    <property type="term" value="F:protein serine/threonine kinase activity"/>
    <property type="evidence" value="ECO:0007669"/>
    <property type="project" value="TreeGrafter"/>
</dbReference>
<evidence type="ECO:0000256" key="3">
    <source>
        <dbReference type="ARBA" id="ARBA00022777"/>
    </source>
</evidence>
<accession>A0A1V9YGQ0</accession>
<evidence type="ECO:0000259" key="6">
    <source>
        <dbReference type="PROSITE" id="PS50011"/>
    </source>
</evidence>
<keyword evidence="1" id="KW-0808">Transferase</keyword>
<dbReference type="InterPro" id="IPR020635">
    <property type="entry name" value="Tyr_kinase_cat_dom"/>
</dbReference>
<dbReference type="InterPro" id="IPR001245">
    <property type="entry name" value="Ser-Thr/Tyr_kinase_cat_dom"/>
</dbReference>
<dbReference type="SMART" id="SM00219">
    <property type="entry name" value="TyrKc"/>
    <property type="match status" value="1"/>
</dbReference>
<dbReference type="EMBL" id="JNBR01001831">
    <property type="protein sequence ID" value="OQR84879.1"/>
    <property type="molecule type" value="Genomic_DNA"/>
</dbReference>
<name>A0A1V9YGQ0_ACHHY</name>
<evidence type="ECO:0000313" key="8">
    <source>
        <dbReference type="Proteomes" id="UP000243579"/>
    </source>
</evidence>
<dbReference type="PANTHER" id="PTHR44329:SF288">
    <property type="entry name" value="MITOGEN-ACTIVATED PROTEIN KINASE KINASE KINASE 20"/>
    <property type="match status" value="1"/>
</dbReference>
<dbReference type="PROSITE" id="PS50011">
    <property type="entry name" value="PROTEIN_KINASE_DOM"/>
    <property type="match status" value="1"/>
</dbReference>
<dbReference type="InterPro" id="IPR000719">
    <property type="entry name" value="Prot_kinase_dom"/>
</dbReference>
<dbReference type="AlphaFoldDB" id="A0A1V9YGQ0"/>
<evidence type="ECO:0000313" key="7">
    <source>
        <dbReference type="EMBL" id="OQR84879.1"/>
    </source>
</evidence>
<feature type="domain" description="Protein kinase" evidence="6">
    <location>
        <begin position="76"/>
        <end position="340"/>
    </location>
</feature>
<dbReference type="SUPFAM" id="SSF56112">
    <property type="entry name" value="Protein kinase-like (PK-like)"/>
    <property type="match status" value="1"/>
</dbReference>
<gene>
    <name evidence="7" type="ORF">ACHHYP_20625</name>
</gene>
<dbReference type="Pfam" id="PF07714">
    <property type="entry name" value="PK_Tyr_Ser-Thr"/>
    <property type="match status" value="1"/>
</dbReference>
<dbReference type="Gene3D" id="1.10.510.10">
    <property type="entry name" value="Transferase(Phosphotransferase) domain 1"/>
    <property type="match status" value="1"/>
</dbReference>
<evidence type="ECO:0000256" key="4">
    <source>
        <dbReference type="ARBA" id="ARBA00022840"/>
    </source>
</evidence>
<sequence length="341" mass="37849">MSSAPSPAIPVVALARLCGSHQKRQLGTSPYNGSDTKRSKSAVHTSVSSSKRHIVEVAANDETQQPVLRLLPDCFNIQLKYIAAGATSAITAGALWNAIREGTYHGSPVLLKELTKPTVATIREVNRIASLTLHLHHPNVVQFLGLSWDSPEKPLYMLTERPGRGDLATLLANGESFDVTQVVSMLLDVACGMAYLHGQSQAVMHRDLRARNIHISSDGRAKIANLEFGGKLSVDRTLIGTPAWAAPEILRGQSDYDEKVDVYSFAMLAVEMLNRKPPYTDEYKNARELLHDISAKHRRPRIEERQKWPISLLHLIEECWFNDASQRPAFHTIVQRLLAIT</sequence>
<feature type="compositionally biased region" description="Polar residues" evidence="5">
    <location>
        <begin position="25"/>
        <end position="34"/>
    </location>
</feature>
<comment type="caution">
    <text evidence="7">The sequence shown here is derived from an EMBL/GenBank/DDBJ whole genome shotgun (WGS) entry which is preliminary data.</text>
</comment>
<organism evidence="7 8">
    <name type="scientific">Achlya hypogyna</name>
    <name type="common">Oomycete</name>
    <name type="synonym">Protoachlya hypogyna</name>
    <dbReference type="NCBI Taxonomy" id="1202772"/>
    <lineage>
        <taxon>Eukaryota</taxon>
        <taxon>Sar</taxon>
        <taxon>Stramenopiles</taxon>
        <taxon>Oomycota</taxon>
        <taxon>Saprolegniomycetes</taxon>
        <taxon>Saprolegniales</taxon>
        <taxon>Achlyaceae</taxon>
        <taxon>Achlya</taxon>
    </lineage>
</organism>
<reference evidence="7 8" key="1">
    <citation type="journal article" date="2014" name="Genome Biol. Evol.">
        <title>The secreted proteins of Achlya hypogyna and Thraustotheca clavata identify the ancestral oomycete secretome and reveal gene acquisitions by horizontal gene transfer.</title>
        <authorList>
            <person name="Misner I."/>
            <person name="Blouin N."/>
            <person name="Leonard G."/>
            <person name="Richards T.A."/>
            <person name="Lane C.E."/>
        </authorList>
    </citation>
    <scope>NUCLEOTIDE SEQUENCE [LARGE SCALE GENOMIC DNA]</scope>
    <source>
        <strain evidence="7 8">ATCC 48635</strain>
    </source>
</reference>
<keyword evidence="2" id="KW-0547">Nucleotide-binding</keyword>
<feature type="region of interest" description="Disordered" evidence="5">
    <location>
        <begin position="24"/>
        <end position="47"/>
    </location>
</feature>
<dbReference type="InterPro" id="IPR011009">
    <property type="entry name" value="Kinase-like_dom_sf"/>
</dbReference>
<keyword evidence="4" id="KW-0067">ATP-binding</keyword>
<keyword evidence="3 7" id="KW-0418">Kinase</keyword>
<dbReference type="GO" id="GO:0005524">
    <property type="term" value="F:ATP binding"/>
    <property type="evidence" value="ECO:0007669"/>
    <property type="project" value="UniProtKB-KW"/>
</dbReference>
<keyword evidence="8" id="KW-1185">Reference proteome</keyword>
<dbReference type="OrthoDB" id="4062651at2759"/>
<dbReference type="GO" id="GO:0004713">
    <property type="term" value="F:protein tyrosine kinase activity"/>
    <property type="evidence" value="ECO:0007669"/>
    <property type="project" value="InterPro"/>
</dbReference>
<dbReference type="Proteomes" id="UP000243579">
    <property type="component" value="Unassembled WGS sequence"/>
</dbReference>